<evidence type="ECO:0000256" key="4">
    <source>
        <dbReference type="ARBA" id="ARBA00022801"/>
    </source>
</evidence>
<feature type="domain" description="YqgF/RNase H-like" evidence="5">
    <location>
        <begin position="4"/>
        <end position="103"/>
    </location>
</feature>
<gene>
    <name evidence="6" type="ORF">UFOPK2788_00815</name>
</gene>
<dbReference type="SUPFAM" id="SSF53098">
    <property type="entry name" value="Ribonuclease H-like"/>
    <property type="match status" value="1"/>
</dbReference>
<dbReference type="GO" id="GO:0005829">
    <property type="term" value="C:cytosol"/>
    <property type="evidence" value="ECO:0007669"/>
    <property type="project" value="TreeGrafter"/>
</dbReference>
<dbReference type="SMART" id="SM00732">
    <property type="entry name" value="YqgFc"/>
    <property type="match status" value="1"/>
</dbReference>
<dbReference type="HAMAP" id="MF_00651">
    <property type="entry name" value="Nuclease_YqgF"/>
    <property type="match status" value="1"/>
</dbReference>
<dbReference type="PANTHER" id="PTHR33317">
    <property type="entry name" value="POLYNUCLEOTIDYL TRANSFERASE, RIBONUCLEASE H-LIKE SUPERFAMILY PROTEIN"/>
    <property type="match status" value="1"/>
</dbReference>
<keyword evidence="4" id="KW-0378">Hydrolase</keyword>
<dbReference type="InterPro" id="IPR012337">
    <property type="entry name" value="RNaseH-like_sf"/>
</dbReference>
<keyword evidence="3" id="KW-0540">Nuclease</keyword>
<reference evidence="6" key="1">
    <citation type="submission" date="2020-05" db="EMBL/GenBank/DDBJ databases">
        <authorList>
            <person name="Chiriac C."/>
            <person name="Salcher M."/>
            <person name="Ghai R."/>
            <person name="Kavagutti S V."/>
        </authorList>
    </citation>
    <scope>NUCLEOTIDE SEQUENCE</scope>
</reference>
<dbReference type="AlphaFoldDB" id="A0A6J6T427"/>
<dbReference type="PANTHER" id="PTHR33317:SF4">
    <property type="entry name" value="POLYNUCLEOTIDYL TRANSFERASE, RIBONUCLEASE H-LIKE SUPERFAMILY PROTEIN"/>
    <property type="match status" value="1"/>
</dbReference>
<evidence type="ECO:0000313" key="6">
    <source>
        <dbReference type="EMBL" id="CAB4741708.1"/>
    </source>
</evidence>
<dbReference type="EMBL" id="CAEZYV010000131">
    <property type="protein sequence ID" value="CAB4741708.1"/>
    <property type="molecule type" value="Genomic_DNA"/>
</dbReference>
<evidence type="ECO:0000256" key="2">
    <source>
        <dbReference type="ARBA" id="ARBA00022517"/>
    </source>
</evidence>
<evidence type="ECO:0000259" key="5">
    <source>
        <dbReference type="SMART" id="SM00732"/>
    </source>
</evidence>
<dbReference type="Gene3D" id="3.30.420.140">
    <property type="entry name" value="YqgF/RNase H-like domain"/>
    <property type="match status" value="1"/>
</dbReference>
<dbReference type="GO" id="GO:0004518">
    <property type="term" value="F:nuclease activity"/>
    <property type="evidence" value="ECO:0007669"/>
    <property type="project" value="UniProtKB-KW"/>
</dbReference>
<dbReference type="NCBIfam" id="TIGR00250">
    <property type="entry name" value="RNAse_H_YqgF"/>
    <property type="match status" value="1"/>
</dbReference>
<sequence>MKPGRRIGFDYGDTRIGVAVTDASGLLASPIPYLLNESGNSVEKLQELFDEFSPIYIALGFPLHLSGSESAKSESVLAFAETISTLTNKPIYLIDERMTTVSASRTLRESGKNAKNAKESIDSASAVAILESALNQERLQGEPMNRYGK</sequence>
<dbReference type="GO" id="GO:0000967">
    <property type="term" value="P:rRNA 5'-end processing"/>
    <property type="evidence" value="ECO:0007669"/>
    <property type="project" value="TreeGrafter"/>
</dbReference>
<keyword evidence="2" id="KW-0690">Ribosome biogenesis</keyword>
<dbReference type="GO" id="GO:0016787">
    <property type="term" value="F:hydrolase activity"/>
    <property type="evidence" value="ECO:0007669"/>
    <property type="project" value="UniProtKB-KW"/>
</dbReference>
<evidence type="ECO:0000256" key="3">
    <source>
        <dbReference type="ARBA" id="ARBA00022722"/>
    </source>
</evidence>
<protein>
    <submittedName>
        <fullName evidence="6">Unannotated protein</fullName>
    </submittedName>
</protein>
<organism evidence="6">
    <name type="scientific">freshwater metagenome</name>
    <dbReference type="NCBI Taxonomy" id="449393"/>
    <lineage>
        <taxon>unclassified sequences</taxon>
        <taxon>metagenomes</taxon>
        <taxon>ecological metagenomes</taxon>
    </lineage>
</organism>
<name>A0A6J6T427_9ZZZZ</name>
<dbReference type="InterPro" id="IPR006641">
    <property type="entry name" value="YqgF/RNaseH-like_dom"/>
</dbReference>
<dbReference type="CDD" id="cd16964">
    <property type="entry name" value="YqgF"/>
    <property type="match status" value="1"/>
</dbReference>
<keyword evidence="1" id="KW-0963">Cytoplasm</keyword>
<accession>A0A6J6T427</accession>
<dbReference type="InterPro" id="IPR037027">
    <property type="entry name" value="YqgF/RNaseH-like_dom_sf"/>
</dbReference>
<dbReference type="InterPro" id="IPR005227">
    <property type="entry name" value="YqgF"/>
</dbReference>
<proteinExistence type="inferred from homology"/>
<dbReference type="Pfam" id="PF03652">
    <property type="entry name" value="RuvX"/>
    <property type="match status" value="1"/>
</dbReference>
<evidence type="ECO:0000256" key="1">
    <source>
        <dbReference type="ARBA" id="ARBA00022490"/>
    </source>
</evidence>